<gene>
    <name evidence="2" type="ORF">K402DRAFT_346650</name>
</gene>
<organism evidence="2 3">
    <name type="scientific">Aulographum hederae CBS 113979</name>
    <dbReference type="NCBI Taxonomy" id="1176131"/>
    <lineage>
        <taxon>Eukaryota</taxon>
        <taxon>Fungi</taxon>
        <taxon>Dikarya</taxon>
        <taxon>Ascomycota</taxon>
        <taxon>Pezizomycotina</taxon>
        <taxon>Dothideomycetes</taxon>
        <taxon>Pleosporomycetidae</taxon>
        <taxon>Aulographales</taxon>
        <taxon>Aulographaceae</taxon>
    </lineage>
</organism>
<accession>A0A6G1HEX1</accession>
<evidence type="ECO:0000313" key="2">
    <source>
        <dbReference type="EMBL" id="KAF1991723.1"/>
    </source>
</evidence>
<feature type="region of interest" description="Disordered" evidence="1">
    <location>
        <begin position="304"/>
        <end position="349"/>
    </location>
</feature>
<keyword evidence="3" id="KW-1185">Reference proteome</keyword>
<dbReference type="InterPro" id="IPR036397">
    <property type="entry name" value="RNaseH_sf"/>
</dbReference>
<evidence type="ECO:0008006" key="4">
    <source>
        <dbReference type="Google" id="ProtNLM"/>
    </source>
</evidence>
<dbReference type="EMBL" id="ML977139">
    <property type="protein sequence ID" value="KAF1991723.1"/>
    <property type="molecule type" value="Genomic_DNA"/>
</dbReference>
<dbReference type="GO" id="GO:0003676">
    <property type="term" value="F:nucleic acid binding"/>
    <property type="evidence" value="ECO:0007669"/>
    <property type="project" value="InterPro"/>
</dbReference>
<dbReference type="Proteomes" id="UP000800041">
    <property type="component" value="Unassembled WGS sequence"/>
</dbReference>
<sequence length="349" mass="40218">MATSTPSNSPKRGEYDTIKRSRFFRAFDSKANTAGVASVCKTLDFTLPPSTARRWLKERDSLGSPALRRTRKLATRLGRKSKVSEADLRKITTNQEDPLHEAAYSDQAKTLEDKPSARTLQYHATRAGARRFKKRYTSEISPRNKSIRVEYGKEHEKANLVSFWSGIWFTDEVHLYSVKLQNEAEFELRFPGQGASLKETRASGLDVIIHCAAGISYNYKGPLIFYKDPKEPSEKTCKPRKPRKTMYQTTQQYEEEIERWKKAQPEAEVIPKGWNAMSQEFYAKEVLPKHIEVIKMLEKRHKRRYTLQEDGDPSHGNRSYKNAPSRLKRDSDLQILIHPAQSPDLNPIE</sequence>
<dbReference type="AlphaFoldDB" id="A0A6G1HEX1"/>
<protein>
    <recommendedName>
        <fullName evidence="4">Transposase</fullName>
    </recommendedName>
</protein>
<dbReference type="Gene3D" id="3.30.420.10">
    <property type="entry name" value="Ribonuclease H-like superfamily/Ribonuclease H"/>
    <property type="match status" value="1"/>
</dbReference>
<proteinExistence type="predicted"/>
<name>A0A6G1HEX1_9PEZI</name>
<reference evidence="2" key="1">
    <citation type="journal article" date="2020" name="Stud. Mycol.">
        <title>101 Dothideomycetes genomes: a test case for predicting lifestyles and emergence of pathogens.</title>
        <authorList>
            <person name="Haridas S."/>
            <person name="Albert R."/>
            <person name="Binder M."/>
            <person name="Bloem J."/>
            <person name="Labutti K."/>
            <person name="Salamov A."/>
            <person name="Andreopoulos B."/>
            <person name="Baker S."/>
            <person name="Barry K."/>
            <person name="Bills G."/>
            <person name="Bluhm B."/>
            <person name="Cannon C."/>
            <person name="Castanera R."/>
            <person name="Culley D."/>
            <person name="Daum C."/>
            <person name="Ezra D."/>
            <person name="Gonzalez J."/>
            <person name="Henrissat B."/>
            <person name="Kuo A."/>
            <person name="Liang C."/>
            <person name="Lipzen A."/>
            <person name="Lutzoni F."/>
            <person name="Magnuson J."/>
            <person name="Mondo S."/>
            <person name="Nolan M."/>
            <person name="Ohm R."/>
            <person name="Pangilinan J."/>
            <person name="Park H.-J."/>
            <person name="Ramirez L."/>
            <person name="Alfaro M."/>
            <person name="Sun H."/>
            <person name="Tritt A."/>
            <person name="Yoshinaga Y."/>
            <person name="Zwiers L.-H."/>
            <person name="Turgeon B."/>
            <person name="Goodwin S."/>
            <person name="Spatafora J."/>
            <person name="Crous P."/>
            <person name="Grigoriev I."/>
        </authorList>
    </citation>
    <scope>NUCLEOTIDE SEQUENCE</scope>
    <source>
        <strain evidence="2">CBS 113979</strain>
    </source>
</reference>
<dbReference type="OrthoDB" id="5410741at2759"/>
<evidence type="ECO:0000313" key="3">
    <source>
        <dbReference type="Proteomes" id="UP000800041"/>
    </source>
</evidence>
<evidence type="ECO:0000256" key="1">
    <source>
        <dbReference type="SAM" id="MobiDB-lite"/>
    </source>
</evidence>
<feature type="non-terminal residue" evidence="2">
    <location>
        <position position="349"/>
    </location>
</feature>